<organism evidence="2 3">
    <name type="scientific">Candidatus Roizmanbacteria bacterium CG_4_10_14_0_8_um_filter_33_9</name>
    <dbReference type="NCBI Taxonomy" id="1974826"/>
    <lineage>
        <taxon>Bacteria</taxon>
        <taxon>Candidatus Roizmaniibacteriota</taxon>
    </lineage>
</organism>
<name>A0A2M7QKB7_9BACT</name>
<dbReference type="Proteomes" id="UP000229401">
    <property type="component" value="Unassembled WGS sequence"/>
</dbReference>
<accession>A0A2M7QKB7</accession>
<evidence type="ECO:0000313" key="3">
    <source>
        <dbReference type="Proteomes" id="UP000229401"/>
    </source>
</evidence>
<keyword evidence="1" id="KW-0812">Transmembrane</keyword>
<dbReference type="AlphaFoldDB" id="A0A2M7QKB7"/>
<sequence length="99" mass="11400">MFKKIILIIFMISPLLFVFFLGYPLQTYKTTQEKGVILSKRCFKVGELRQFIHCYQSGKRIVSKQLTTELNTKLSALFPFFNVVFFGGIIGIIIGILML</sequence>
<feature type="transmembrane region" description="Helical" evidence="1">
    <location>
        <begin position="76"/>
        <end position="98"/>
    </location>
</feature>
<keyword evidence="1" id="KW-0472">Membrane</keyword>
<comment type="caution">
    <text evidence="2">The sequence shown here is derived from an EMBL/GenBank/DDBJ whole genome shotgun (WGS) entry which is preliminary data.</text>
</comment>
<keyword evidence="1" id="KW-1133">Transmembrane helix</keyword>
<evidence type="ECO:0000313" key="2">
    <source>
        <dbReference type="EMBL" id="PIY72290.1"/>
    </source>
</evidence>
<feature type="transmembrane region" description="Helical" evidence="1">
    <location>
        <begin position="5"/>
        <end position="25"/>
    </location>
</feature>
<dbReference type="EMBL" id="PFLI01000062">
    <property type="protein sequence ID" value="PIY72290.1"/>
    <property type="molecule type" value="Genomic_DNA"/>
</dbReference>
<reference evidence="3" key="1">
    <citation type="submission" date="2017-09" db="EMBL/GenBank/DDBJ databases">
        <title>Depth-based differentiation of microbial function through sediment-hosted aquifers and enrichment of novel symbionts in the deep terrestrial subsurface.</title>
        <authorList>
            <person name="Probst A.J."/>
            <person name="Ladd B."/>
            <person name="Jarett J.K."/>
            <person name="Geller-Mcgrath D.E."/>
            <person name="Sieber C.M.K."/>
            <person name="Emerson J.B."/>
            <person name="Anantharaman K."/>
            <person name="Thomas B.C."/>
            <person name="Malmstrom R."/>
            <person name="Stieglmeier M."/>
            <person name="Klingl A."/>
            <person name="Woyke T."/>
            <person name="Ryan C.M."/>
            <person name="Banfield J.F."/>
        </authorList>
    </citation>
    <scope>NUCLEOTIDE SEQUENCE [LARGE SCALE GENOMIC DNA]</scope>
</reference>
<evidence type="ECO:0000256" key="1">
    <source>
        <dbReference type="SAM" id="Phobius"/>
    </source>
</evidence>
<protein>
    <submittedName>
        <fullName evidence="2">Uncharacterized protein</fullName>
    </submittedName>
</protein>
<gene>
    <name evidence="2" type="ORF">COY87_01765</name>
</gene>
<proteinExistence type="predicted"/>